<dbReference type="HOGENOM" id="CLU_039613_39_5_6"/>
<dbReference type="EMBL" id="CP006664">
    <property type="protein sequence ID" value="AIJ09433.1"/>
    <property type="molecule type" value="Genomic_DNA"/>
</dbReference>
<dbReference type="SUPFAM" id="SSF53850">
    <property type="entry name" value="Periplasmic binding protein-like II"/>
    <property type="match status" value="1"/>
</dbReference>
<evidence type="ECO:0000256" key="2">
    <source>
        <dbReference type="ARBA" id="ARBA00023015"/>
    </source>
</evidence>
<dbReference type="InterPro" id="IPR005119">
    <property type="entry name" value="LysR_subst-bd"/>
</dbReference>
<dbReference type="Gene3D" id="1.10.10.10">
    <property type="entry name" value="Winged helix-like DNA-binding domain superfamily/Winged helix DNA-binding domain"/>
    <property type="match status" value="1"/>
</dbReference>
<dbReference type="PANTHER" id="PTHR30118:SF14">
    <property type="entry name" value="LYSR FAMILY TRANSCRIPTIONAL REGULATOR"/>
    <property type="match status" value="1"/>
</dbReference>
<dbReference type="GO" id="GO:0003677">
    <property type="term" value="F:DNA binding"/>
    <property type="evidence" value="ECO:0007669"/>
    <property type="project" value="UniProtKB-KW"/>
</dbReference>
<sequence length="314" mass="34540">MERSNHSNLLHLKGFDLNLLTVFEMVFLHSSVSRAAAAMGTTPSAVSQSLQKLRQHFDDPLFIRAGKGISPTALGVCLHDQIAQGLSLIENTLNATLSAKQRRKFVVFAPCCVALQVLPAAVSALERLGVGYELLHYSEYADYHPHTIAEQLLNFRKADVVFSTTPVTTHAVHCLPFTNEPLALVCRDGHPRLGETCSEVQLSGERFVILQRAHSDGDRFAFLHGGRVVLRSDSFISILGVVSHSDLLTVLPREVALRYGASFNLRVVETAFAIPPIPLYLTYNKLSLRNPEFRNLLDVLTDTVSLGSMVPLTA</sequence>
<dbReference type="Proteomes" id="UP000028681">
    <property type="component" value="Chromosome"/>
</dbReference>
<proteinExistence type="inferred from homology"/>
<dbReference type="InterPro" id="IPR050389">
    <property type="entry name" value="LysR-type_TF"/>
</dbReference>
<protein>
    <submittedName>
        <fullName evidence="6">Regulatory protein, LysR:LysR, substrate-binding protein</fullName>
    </submittedName>
</protein>
<dbReference type="InterPro" id="IPR036388">
    <property type="entry name" value="WH-like_DNA-bd_sf"/>
</dbReference>
<feature type="domain" description="HTH lysR-type" evidence="5">
    <location>
        <begin position="15"/>
        <end position="72"/>
    </location>
</feature>
<dbReference type="PANTHER" id="PTHR30118">
    <property type="entry name" value="HTH-TYPE TRANSCRIPTIONAL REGULATOR LEUO-RELATED"/>
    <property type="match status" value="1"/>
</dbReference>
<dbReference type="Pfam" id="PF03466">
    <property type="entry name" value="LysR_substrate"/>
    <property type="match status" value="1"/>
</dbReference>
<gene>
    <name evidence="6" type="ORF">ETEE_3004</name>
</gene>
<evidence type="ECO:0000259" key="5">
    <source>
        <dbReference type="PROSITE" id="PS50931"/>
    </source>
</evidence>
<evidence type="ECO:0000256" key="1">
    <source>
        <dbReference type="ARBA" id="ARBA00009437"/>
    </source>
</evidence>
<dbReference type="AlphaFoldDB" id="A0A076LSA7"/>
<dbReference type="InterPro" id="IPR036390">
    <property type="entry name" value="WH_DNA-bd_sf"/>
</dbReference>
<dbReference type="InterPro" id="IPR000847">
    <property type="entry name" value="LysR_HTH_N"/>
</dbReference>
<comment type="similarity">
    <text evidence="1">Belongs to the LysR transcriptional regulatory family.</text>
</comment>
<keyword evidence="4" id="KW-0804">Transcription</keyword>
<keyword evidence="2" id="KW-0805">Transcription regulation</keyword>
<dbReference type="SUPFAM" id="SSF46785">
    <property type="entry name" value="Winged helix' DNA-binding domain"/>
    <property type="match status" value="1"/>
</dbReference>
<organism evidence="6 7">
    <name type="scientific">Edwardsiella anguillarum ET080813</name>
    <dbReference type="NCBI Taxonomy" id="667120"/>
    <lineage>
        <taxon>Bacteria</taxon>
        <taxon>Pseudomonadati</taxon>
        <taxon>Pseudomonadota</taxon>
        <taxon>Gammaproteobacteria</taxon>
        <taxon>Enterobacterales</taxon>
        <taxon>Hafniaceae</taxon>
        <taxon>Edwardsiella</taxon>
    </lineage>
</organism>
<dbReference type="KEGG" id="ete:ETEE_3004"/>
<dbReference type="RefSeq" id="WP_034163594.1">
    <property type="nucleotide sequence ID" value="NZ_CP006664.1"/>
</dbReference>
<dbReference type="PROSITE" id="PS50931">
    <property type="entry name" value="HTH_LYSR"/>
    <property type="match status" value="1"/>
</dbReference>
<evidence type="ECO:0000313" key="6">
    <source>
        <dbReference type="EMBL" id="AIJ09433.1"/>
    </source>
</evidence>
<accession>A0A076LSA7</accession>
<dbReference type="Gene3D" id="3.40.190.10">
    <property type="entry name" value="Periplasmic binding protein-like II"/>
    <property type="match status" value="2"/>
</dbReference>
<evidence type="ECO:0000256" key="3">
    <source>
        <dbReference type="ARBA" id="ARBA00023125"/>
    </source>
</evidence>
<dbReference type="GeneID" id="33940491"/>
<name>A0A076LSA7_9GAMM</name>
<reference evidence="6 7" key="1">
    <citation type="journal article" date="2012" name="PLoS ONE">
        <title>Edwardsiella comparative phylogenomics reveal the new intra/inter-species taxonomic relationships, virulence evolution and niche adaptation mechanisms.</title>
        <authorList>
            <person name="Yang M."/>
            <person name="Lv Y."/>
            <person name="Xiao J."/>
            <person name="Wu H."/>
            <person name="Zheng H."/>
            <person name="Liu Q."/>
            <person name="Zhang Y."/>
            <person name="Wang Q."/>
        </authorList>
    </citation>
    <scope>NUCLEOTIDE SEQUENCE [LARGE SCALE GENOMIC DNA]</scope>
    <source>
        <strain evidence="7">080813</strain>
    </source>
</reference>
<dbReference type="Pfam" id="PF00126">
    <property type="entry name" value="HTH_1"/>
    <property type="match status" value="1"/>
</dbReference>
<dbReference type="GO" id="GO:0003700">
    <property type="term" value="F:DNA-binding transcription factor activity"/>
    <property type="evidence" value="ECO:0007669"/>
    <property type="project" value="InterPro"/>
</dbReference>
<evidence type="ECO:0000313" key="7">
    <source>
        <dbReference type="Proteomes" id="UP000028681"/>
    </source>
</evidence>
<keyword evidence="3" id="KW-0238">DNA-binding</keyword>
<evidence type="ECO:0000256" key="4">
    <source>
        <dbReference type="ARBA" id="ARBA00023163"/>
    </source>
</evidence>